<dbReference type="Pfam" id="PF12804">
    <property type="entry name" value="NTP_transf_3"/>
    <property type="match status" value="1"/>
</dbReference>
<dbReference type="Proteomes" id="UP001305421">
    <property type="component" value="Chromosome"/>
</dbReference>
<evidence type="ECO:0000313" key="3">
    <source>
        <dbReference type="EMBL" id="WNH47110.1"/>
    </source>
</evidence>
<dbReference type="PANTHER" id="PTHR43777:SF1">
    <property type="entry name" value="MOLYBDENUM COFACTOR CYTIDYLYLTRANSFERASE"/>
    <property type="match status" value="1"/>
</dbReference>
<dbReference type="EMBL" id="CP115543">
    <property type="protein sequence ID" value="WNH47110.1"/>
    <property type="molecule type" value="Genomic_DNA"/>
</dbReference>
<dbReference type="RefSeq" id="WP_311181890.1">
    <property type="nucleotide sequence ID" value="NZ_CP115543.1"/>
</dbReference>
<proteinExistence type="predicted"/>
<evidence type="ECO:0000256" key="1">
    <source>
        <dbReference type="ARBA" id="ARBA00022842"/>
    </source>
</evidence>
<accession>A0ABY9Y8E6</accession>
<sequence length="200" mass="20456">MVVLAAGASARLGQPKQLLRIDGETLLHRVVRLARSTNPAALVVVLPPDANAIGEALGDQALTMVINPEPQRGMRSSLEVAAPLVAGFARVLVVTCDQPALEAAHLHALLRGACNALSGCAGTRLSVGADADAGTVGVPAVVPGHWFGDLAGRSGDSGFRARLRALDPASVYLLDAPALALDIDTPDNLRAAQSLGLIDA</sequence>
<name>A0ABY9Y8E6_9GAMM</name>
<feature type="domain" description="MobA-like NTP transferase" evidence="2">
    <location>
        <begin position="2"/>
        <end position="167"/>
    </location>
</feature>
<organism evidence="3 4">
    <name type="scientific">Stenotrophomonas aracearum</name>
    <dbReference type="NCBI Taxonomy" id="3003272"/>
    <lineage>
        <taxon>Bacteria</taxon>
        <taxon>Pseudomonadati</taxon>
        <taxon>Pseudomonadota</taxon>
        <taxon>Gammaproteobacteria</taxon>
        <taxon>Lysobacterales</taxon>
        <taxon>Lysobacteraceae</taxon>
        <taxon>Stenotrophomonas</taxon>
    </lineage>
</organism>
<dbReference type="CDD" id="cd04182">
    <property type="entry name" value="GT_2_like_f"/>
    <property type="match status" value="1"/>
</dbReference>
<dbReference type="InterPro" id="IPR025877">
    <property type="entry name" value="MobA-like_NTP_Trfase"/>
</dbReference>
<dbReference type="Gene3D" id="3.90.550.10">
    <property type="entry name" value="Spore Coat Polysaccharide Biosynthesis Protein SpsA, Chain A"/>
    <property type="match status" value="1"/>
</dbReference>
<dbReference type="SUPFAM" id="SSF53448">
    <property type="entry name" value="Nucleotide-diphospho-sugar transferases"/>
    <property type="match status" value="1"/>
</dbReference>
<evidence type="ECO:0000259" key="2">
    <source>
        <dbReference type="Pfam" id="PF12804"/>
    </source>
</evidence>
<dbReference type="InterPro" id="IPR029044">
    <property type="entry name" value="Nucleotide-diphossugar_trans"/>
</dbReference>
<gene>
    <name evidence="3" type="ORF">PDM28_10340</name>
</gene>
<keyword evidence="4" id="KW-1185">Reference proteome</keyword>
<keyword evidence="1" id="KW-0460">Magnesium</keyword>
<evidence type="ECO:0000313" key="4">
    <source>
        <dbReference type="Proteomes" id="UP001305421"/>
    </source>
</evidence>
<protein>
    <submittedName>
        <fullName evidence="3">Nucleotidyltransferase family protein</fullName>
    </submittedName>
</protein>
<reference evidence="3 4" key="1">
    <citation type="submission" date="2022-12" db="EMBL/GenBank/DDBJ databases">
        <title>Two new species, Stenotrophomonas aracearum and Stenotrophomonas oahuensis, isolated from Anthurium (Araceae family) in Hawaii.</title>
        <authorList>
            <person name="Chunag S.C."/>
            <person name="Dobhal S."/>
            <person name="Alvarez A."/>
            <person name="Arif M."/>
        </authorList>
    </citation>
    <scope>NUCLEOTIDE SEQUENCE [LARGE SCALE GENOMIC DNA]</scope>
    <source>
        <strain evidence="3 4">A5588</strain>
    </source>
</reference>
<dbReference type="PANTHER" id="PTHR43777">
    <property type="entry name" value="MOLYBDENUM COFACTOR CYTIDYLYLTRANSFERASE"/>
    <property type="match status" value="1"/>
</dbReference>